<comment type="caution">
    <text evidence="2">The sequence shown here is derived from an EMBL/GenBank/DDBJ whole genome shotgun (WGS) entry which is preliminary data.</text>
</comment>
<protein>
    <recommendedName>
        <fullName evidence="4">DUF5642 domain-containing protein</fullName>
    </recommendedName>
</protein>
<reference evidence="3" key="1">
    <citation type="journal article" date="2019" name="Int. J. Syst. Evol. Microbiol.">
        <title>The Global Catalogue of Microorganisms (GCM) 10K type strain sequencing project: providing services to taxonomists for standard genome sequencing and annotation.</title>
        <authorList>
            <consortium name="The Broad Institute Genomics Platform"/>
            <consortium name="The Broad Institute Genome Sequencing Center for Infectious Disease"/>
            <person name="Wu L."/>
            <person name="Ma J."/>
        </authorList>
    </citation>
    <scope>NUCLEOTIDE SEQUENCE [LARGE SCALE GENOMIC DNA]</scope>
    <source>
        <strain evidence="3">JCM 18542</strain>
    </source>
</reference>
<name>A0ABP9BZS0_9ACTN</name>
<organism evidence="2 3">
    <name type="scientific">Tomitella cavernea</name>
    <dbReference type="NCBI Taxonomy" id="1387982"/>
    <lineage>
        <taxon>Bacteria</taxon>
        <taxon>Bacillati</taxon>
        <taxon>Actinomycetota</taxon>
        <taxon>Actinomycetes</taxon>
        <taxon>Mycobacteriales</taxon>
        <taxon>Tomitella</taxon>
    </lineage>
</organism>
<keyword evidence="3" id="KW-1185">Reference proteome</keyword>
<dbReference type="Proteomes" id="UP001500839">
    <property type="component" value="Unassembled WGS sequence"/>
</dbReference>
<gene>
    <name evidence="2" type="ORF">GCM10023353_00570</name>
</gene>
<evidence type="ECO:0000256" key="1">
    <source>
        <dbReference type="SAM" id="SignalP"/>
    </source>
</evidence>
<evidence type="ECO:0000313" key="3">
    <source>
        <dbReference type="Proteomes" id="UP001500839"/>
    </source>
</evidence>
<keyword evidence="1" id="KW-0732">Signal</keyword>
<evidence type="ECO:0000313" key="2">
    <source>
        <dbReference type="EMBL" id="GAA4802495.1"/>
    </source>
</evidence>
<proteinExistence type="predicted"/>
<feature type="chain" id="PRO_5045158974" description="DUF5642 domain-containing protein" evidence="1">
    <location>
        <begin position="24"/>
        <end position="252"/>
    </location>
</feature>
<evidence type="ECO:0008006" key="4">
    <source>
        <dbReference type="Google" id="ProtNLM"/>
    </source>
</evidence>
<feature type="signal peptide" evidence="1">
    <location>
        <begin position="1"/>
        <end position="23"/>
    </location>
</feature>
<sequence>MITTRDGRFLVAAVSAASTLALAGALGACSSGADADSGPAGSATGTAATTAAGAQAGSGELRALLPEQDAFGEGFVAAPVTTAQLDATLSQVRDKAKSQVVDPAECKDTLDLTAGLDPAATAMVAAGNEDQGTKIGVIVSRDDPSLDAFRSSLDRCGQVTVQVDGTATDVTTETFAPAGATGEEPLGITRTQSVGDAGNVTTILTAEEVDGTSIRVMVHQPSTEALPPEVLDHLRQTAATLMNDTAARAGQR</sequence>
<accession>A0ABP9BZS0</accession>
<dbReference type="PROSITE" id="PS51257">
    <property type="entry name" value="PROKAR_LIPOPROTEIN"/>
    <property type="match status" value="1"/>
</dbReference>
<dbReference type="RefSeq" id="WP_200171324.1">
    <property type="nucleotide sequence ID" value="NZ_BAABKQ010000001.1"/>
</dbReference>
<dbReference type="EMBL" id="BAABKQ010000001">
    <property type="protein sequence ID" value="GAA4802495.1"/>
    <property type="molecule type" value="Genomic_DNA"/>
</dbReference>